<keyword evidence="2" id="KW-1185">Reference proteome</keyword>
<accession>A0A4R1PQT7</accession>
<organism evidence="1 2">
    <name type="scientific">Anaerospora hongkongensis</name>
    <dbReference type="NCBI Taxonomy" id="244830"/>
    <lineage>
        <taxon>Bacteria</taxon>
        <taxon>Bacillati</taxon>
        <taxon>Bacillota</taxon>
        <taxon>Negativicutes</taxon>
        <taxon>Selenomonadales</taxon>
        <taxon>Sporomusaceae</taxon>
        <taxon>Anaerospora</taxon>
    </lineage>
</organism>
<protein>
    <submittedName>
        <fullName evidence="1">Uncharacterized protein</fullName>
    </submittedName>
</protein>
<dbReference type="AlphaFoldDB" id="A0A4R1PQT7"/>
<dbReference type="Proteomes" id="UP000295063">
    <property type="component" value="Unassembled WGS sequence"/>
</dbReference>
<dbReference type="EMBL" id="SLUI01000016">
    <property type="protein sequence ID" value="TCL33910.1"/>
    <property type="molecule type" value="Genomic_DNA"/>
</dbReference>
<dbReference type="OrthoDB" id="1684689at2"/>
<reference evidence="1 2" key="1">
    <citation type="submission" date="2019-03" db="EMBL/GenBank/DDBJ databases">
        <title>Genomic Encyclopedia of Type Strains, Phase IV (KMG-IV): sequencing the most valuable type-strain genomes for metagenomic binning, comparative biology and taxonomic classification.</title>
        <authorList>
            <person name="Goeker M."/>
        </authorList>
    </citation>
    <scope>NUCLEOTIDE SEQUENCE [LARGE SCALE GENOMIC DNA]</scope>
    <source>
        <strain evidence="1 2">DSM 15969</strain>
    </source>
</reference>
<evidence type="ECO:0000313" key="1">
    <source>
        <dbReference type="EMBL" id="TCL33910.1"/>
    </source>
</evidence>
<gene>
    <name evidence="1" type="ORF">EV210_1161</name>
</gene>
<proteinExistence type="predicted"/>
<sequence length="113" mass="12703">MNREELHKLIDQLPDDKLEAAFSTLISVSESAALPLPEKLPAGGNAEDLHKFLDTFTSTIGTVLYDLSETAKRNGDKVSANRYDFSRKKIIENWMLYSRKNFGARVSPVSNEE</sequence>
<comment type="caution">
    <text evidence="1">The sequence shown here is derived from an EMBL/GenBank/DDBJ whole genome shotgun (WGS) entry which is preliminary data.</text>
</comment>
<evidence type="ECO:0000313" key="2">
    <source>
        <dbReference type="Proteomes" id="UP000295063"/>
    </source>
</evidence>
<name>A0A4R1PQT7_9FIRM</name>
<dbReference type="RefSeq" id="WP_132082949.1">
    <property type="nucleotide sequence ID" value="NZ_SLUI01000016.1"/>
</dbReference>